<comment type="caution">
    <text evidence="2">The sequence shown here is derived from an EMBL/GenBank/DDBJ whole genome shotgun (WGS) entry which is preliminary data.</text>
</comment>
<gene>
    <name evidence="2" type="ORF">J21TS7_13600</name>
</gene>
<keyword evidence="1" id="KW-0472">Membrane</keyword>
<keyword evidence="1" id="KW-1133">Transmembrane helix</keyword>
<protein>
    <submittedName>
        <fullName evidence="2">Uncharacterized protein</fullName>
    </submittedName>
</protein>
<evidence type="ECO:0000313" key="2">
    <source>
        <dbReference type="EMBL" id="GIO53042.1"/>
    </source>
</evidence>
<accession>A0ABQ4L9V6</accession>
<keyword evidence="3" id="KW-1185">Reference proteome</keyword>
<sequence length="50" mass="5648">MRTLYQLNGKDKAYSYGRSRGISVRSGLLFGHIVCFLIKTAANSRILKQD</sequence>
<name>A0ABQ4L9V6_9BACL</name>
<feature type="transmembrane region" description="Helical" evidence="1">
    <location>
        <begin position="22"/>
        <end position="42"/>
    </location>
</feature>
<dbReference type="EMBL" id="BORU01000001">
    <property type="protein sequence ID" value="GIO53042.1"/>
    <property type="molecule type" value="Genomic_DNA"/>
</dbReference>
<evidence type="ECO:0000313" key="3">
    <source>
        <dbReference type="Proteomes" id="UP000676601"/>
    </source>
</evidence>
<organism evidence="2 3">
    <name type="scientific">Paenibacillus cineris</name>
    <dbReference type="NCBI Taxonomy" id="237530"/>
    <lineage>
        <taxon>Bacteria</taxon>
        <taxon>Bacillati</taxon>
        <taxon>Bacillota</taxon>
        <taxon>Bacilli</taxon>
        <taxon>Bacillales</taxon>
        <taxon>Paenibacillaceae</taxon>
        <taxon>Paenibacillus</taxon>
    </lineage>
</organism>
<keyword evidence="1" id="KW-0812">Transmembrane</keyword>
<evidence type="ECO:0000256" key="1">
    <source>
        <dbReference type="SAM" id="Phobius"/>
    </source>
</evidence>
<dbReference type="Proteomes" id="UP000676601">
    <property type="component" value="Unassembled WGS sequence"/>
</dbReference>
<proteinExistence type="predicted"/>
<reference evidence="2 3" key="1">
    <citation type="submission" date="2021-03" db="EMBL/GenBank/DDBJ databases">
        <title>Antimicrobial resistance genes in bacteria isolated from Japanese honey, and their potential for conferring macrolide and lincosamide resistance in the American foulbrood pathogen Paenibacillus larvae.</title>
        <authorList>
            <person name="Okamoto M."/>
            <person name="Kumagai M."/>
            <person name="Kanamori H."/>
            <person name="Takamatsu D."/>
        </authorList>
    </citation>
    <scope>NUCLEOTIDE SEQUENCE [LARGE SCALE GENOMIC DNA]</scope>
    <source>
        <strain evidence="2 3">J21TS7</strain>
    </source>
</reference>